<dbReference type="Proteomes" id="UP000199110">
    <property type="component" value="Unassembled WGS sequence"/>
</dbReference>
<dbReference type="AlphaFoldDB" id="A0A1I3QZH9"/>
<protein>
    <submittedName>
        <fullName evidence="2">Repeat domain-containing protein</fullName>
    </submittedName>
</protein>
<gene>
    <name evidence="2" type="ORF">SAMN04488095_2707</name>
</gene>
<evidence type="ECO:0000313" key="2">
    <source>
        <dbReference type="EMBL" id="SFJ38681.1"/>
    </source>
</evidence>
<evidence type="ECO:0000313" key="3">
    <source>
        <dbReference type="Proteomes" id="UP000199110"/>
    </source>
</evidence>
<dbReference type="Gene3D" id="2.130.10.130">
    <property type="entry name" value="Integrin alpha, N-terminal"/>
    <property type="match status" value="1"/>
</dbReference>
<dbReference type="STRING" id="390807.SAMN04488095_2707"/>
<dbReference type="SUPFAM" id="SSF69318">
    <property type="entry name" value="Integrin alpha N-terminal domain"/>
    <property type="match status" value="1"/>
</dbReference>
<dbReference type="PANTHER" id="PTHR16026:SF0">
    <property type="entry name" value="CARTILAGE ACIDIC PROTEIN 1"/>
    <property type="match status" value="1"/>
</dbReference>
<reference evidence="2 3" key="1">
    <citation type="submission" date="2016-10" db="EMBL/GenBank/DDBJ databases">
        <authorList>
            <person name="de Groot N.N."/>
        </authorList>
    </citation>
    <scope>NUCLEOTIDE SEQUENCE [LARGE SCALE GENOMIC DNA]</scope>
    <source>
        <strain evidence="2 3">DSM 19073</strain>
    </source>
</reference>
<dbReference type="InterPro" id="IPR027039">
    <property type="entry name" value="Crtac1"/>
</dbReference>
<evidence type="ECO:0000256" key="1">
    <source>
        <dbReference type="SAM" id="SignalP"/>
    </source>
</evidence>
<keyword evidence="3" id="KW-1185">Reference proteome</keyword>
<sequence length="735" mass="77268">MTYSVLRAAAFAAVSVPLLPGLAAAQFTTIPGVGWEGAGAGATFAQIDSNPRPDLIFMAYDDPARDNNFRYRIGFNVNAAGQATSWSSDFIRVDGLGWEGDGAGVAVGNIDGDSRPDMILMAYDDPTGANSFRYRVGKDLNSAGVAASWSGSIQVPGVGHKGAGAAVALAQLDGDSRPDMILMAYDDPVRGNSFRYRVGLNLNSNGIATAWSSSYLTAPGVGWEGQGAGMDVTDLDGNGVPDVIFMAYDNPERSNNFRYRVGMNMAPNGAVESWSEPFAMLPGVGWEGQGAGAAVADLDGDGAPEMIVMAYDNPERGNTFRYRLVPSPIRPTAEIALTVSRHEDTTLTNADVDRIFADASAVLQADDGGGDVACPVRLRRNGDVGVFTTGDGSLDTSAELQAVFALAGNIKVVDDVNFCAGGFNSSFIGCGQTPGSSFITERFTASLEGILWGHEFGHNTGLPHNSSSNFVMFGSIGSSRIRVTNAECNSLLARAGSPATGALTGALALPQADDVIRLERVGDFTPGAVPIQPIKDFVTQIYFEGLPLDVAASYGPDVVPELVEMLADPSLVTYHENIALTLGLIGSPLAAEPLQAYVSRGGVDDGDLRRAEKGIVGAVIGLGYLAGQTSDPELVQFLIDLAEPTELRSETAARLATKAGGSVAEANDDVARYAIISLGFTGQPEASAFLERTLAAPEDVLKLRVPDVQNLLRQGIESNDLIRRDGLQIILPIDR</sequence>
<name>A0A1I3QZH9_9RHOB</name>
<dbReference type="RefSeq" id="WP_175484893.1">
    <property type="nucleotide sequence ID" value="NZ_FORA01000003.1"/>
</dbReference>
<accession>A0A1I3QZH9</accession>
<feature type="signal peptide" evidence="1">
    <location>
        <begin position="1"/>
        <end position="25"/>
    </location>
</feature>
<dbReference type="Gene3D" id="1.25.10.10">
    <property type="entry name" value="Leucine-rich Repeat Variant"/>
    <property type="match status" value="1"/>
</dbReference>
<dbReference type="SUPFAM" id="SSF55486">
    <property type="entry name" value="Metalloproteases ('zincins'), catalytic domain"/>
    <property type="match status" value="1"/>
</dbReference>
<dbReference type="EMBL" id="FORA01000003">
    <property type="protein sequence ID" value="SFJ38681.1"/>
    <property type="molecule type" value="Genomic_DNA"/>
</dbReference>
<organism evidence="2 3">
    <name type="scientific">Jannaschia pohangensis</name>
    <dbReference type="NCBI Taxonomy" id="390807"/>
    <lineage>
        <taxon>Bacteria</taxon>
        <taxon>Pseudomonadati</taxon>
        <taxon>Pseudomonadota</taxon>
        <taxon>Alphaproteobacteria</taxon>
        <taxon>Rhodobacterales</taxon>
        <taxon>Roseobacteraceae</taxon>
        <taxon>Jannaschia</taxon>
    </lineage>
</organism>
<dbReference type="InterPro" id="IPR011989">
    <property type="entry name" value="ARM-like"/>
</dbReference>
<dbReference type="PANTHER" id="PTHR16026">
    <property type="entry name" value="CARTILAGE ACIDIC PROTEIN 1"/>
    <property type="match status" value="1"/>
</dbReference>
<proteinExistence type="predicted"/>
<dbReference type="InterPro" id="IPR028994">
    <property type="entry name" value="Integrin_alpha_N"/>
</dbReference>
<feature type="chain" id="PRO_5011699033" evidence="1">
    <location>
        <begin position="26"/>
        <end position="735"/>
    </location>
</feature>
<keyword evidence="1" id="KW-0732">Signal</keyword>